<accession>A0ABN0G666</accession>
<organism evidence="1 2">
    <name type="scientific">Burkholderia humptydooensis MSMB43</name>
    <dbReference type="NCBI Taxonomy" id="441157"/>
    <lineage>
        <taxon>Bacteria</taxon>
        <taxon>Pseudomonadati</taxon>
        <taxon>Pseudomonadota</taxon>
        <taxon>Betaproteobacteria</taxon>
        <taxon>Burkholderiales</taxon>
        <taxon>Burkholderiaceae</taxon>
        <taxon>Burkholderia</taxon>
        <taxon>pseudomallei group</taxon>
    </lineage>
</organism>
<evidence type="ECO:0000313" key="2">
    <source>
        <dbReference type="Proteomes" id="UP000004682"/>
    </source>
</evidence>
<keyword evidence="2" id="KW-1185">Reference proteome</keyword>
<dbReference type="EMBL" id="JH692063">
    <property type="protein sequence ID" value="EIP87561.1"/>
    <property type="molecule type" value="Genomic_DNA"/>
</dbReference>
<protein>
    <submittedName>
        <fullName evidence="1">Uncharacterized protein</fullName>
    </submittedName>
</protein>
<gene>
    <name evidence="1" type="ORF">A33K_15582</name>
</gene>
<evidence type="ECO:0000313" key="1">
    <source>
        <dbReference type="EMBL" id="EIP87561.1"/>
    </source>
</evidence>
<name>A0ABN0G666_9BURK</name>
<sequence>MHSIASWRCVAWIERNSGAIRHRCAIRAVAATIGGTEAATIRRGQSGVRR</sequence>
<proteinExistence type="predicted"/>
<dbReference type="Proteomes" id="UP000004682">
    <property type="component" value="Unassembled WGS sequence"/>
</dbReference>
<reference evidence="2" key="1">
    <citation type="journal article" date="2012" name="J. Bacteriol.">
        <title>Revised Genome Sequence of Burkholderia thailandensis MSMB43 with Improved Annotation.</title>
        <authorList>
            <person name="Zhuo Y."/>
            <person name="Liu L."/>
            <person name="Wang Q."/>
            <person name="Liu X."/>
            <person name="Ren B."/>
            <person name="Liu M."/>
            <person name="Ni P."/>
            <person name="Cheng Y.Q."/>
            <person name="Zhang L."/>
        </authorList>
    </citation>
    <scope>NUCLEOTIDE SEQUENCE [LARGE SCALE GENOMIC DNA]</scope>
    <source>
        <strain evidence="2">MSMB43</strain>
    </source>
</reference>